<dbReference type="AlphaFoldDB" id="A0AAN8SWX3"/>
<evidence type="ECO:0008006" key="4">
    <source>
        <dbReference type="Google" id="ProtNLM"/>
    </source>
</evidence>
<proteinExistence type="predicted"/>
<feature type="compositionally biased region" description="Polar residues" evidence="1">
    <location>
        <begin position="1"/>
        <end position="19"/>
    </location>
</feature>
<evidence type="ECO:0000313" key="2">
    <source>
        <dbReference type="EMBL" id="KAK6777363.1"/>
    </source>
</evidence>
<dbReference type="EMBL" id="JBANQN010000010">
    <property type="protein sequence ID" value="KAK6777363.1"/>
    <property type="molecule type" value="Genomic_DNA"/>
</dbReference>
<dbReference type="PANTHER" id="PTHR33022">
    <property type="entry name" value="DUF1985 DOMAIN-CONTAINING PROTEIN"/>
    <property type="match status" value="1"/>
</dbReference>
<reference evidence="2 3" key="1">
    <citation type="submission" date="2024-02" db="EMBL/GenBank/DDBJ databases">
        <title>de novo genome assembly of Solanum bulbocastanum strain 11H21.</title>
        <authorList>
            <person name="Hosaka A.J."/>
        </authorList>
    </citation>
    <scope>NUCLEOTIDE SEQUENCE [LARGE SCALE GENOMIC DNA]</scope>
    <source>
        <tissue evidence="2">Young leaves</tissue>
    </source>
</reference>
<gene>
    <name evidence="2" type="ORF">RDI58_024080</name>
</gene>
<protein>
    <recommendedName>
        <fullName evidence="4">Ulp1 protease family, C-terminal catalytic domain containing protein</fullName>
    </recommendedName>
</protein>
<organism evidence="2 3">
    <name type="scientific">Solanum bulbocastanum</name>
    <name type="common">Wild potato</name>
    <dbReference type="NCBI Taxonomy" id="147425"/>
    <lineage>
        <taxon>Eukaryota</taxon>
        <taxon>Viridiplantae</taxon>
        <taxon>Streptophyta</taxon>
        <taxon>Embryophyta</taxon>
        <taxon>Tracheophyta</taxon>
        <taxon>Spermatophyta</taxon>
        <taxon>Magnoliopsida</taxon>
        <taxon>eudicotyledons</taxon>
        <taxon>Gunneridae</taxon>
        <taxon>Pentapetalae</taxon>
        <taxon>asterids</taxon>
        <taxon>lamiids</taxon>
        <taxon>Solanales</taxon>
        <taxon>Solanaceae</taxon>
        <taxon>Solanoideae</taxon>
        <taxon>Solaneae</taxon>
        <taxon>Solanum</taxon>
    </lineage>
</organism>
<keyword evidence="3" id="KW-1185">Reference proteome</keyword>
<name>A0AAN8SWX3_SOLBU</name>
<evidence type="ECO:0000256" key="1">
    <source>
        <dbReference type="SAM" id="MobiDB-lite"/>
    </source>
</evidence>
<feature type="region of interest" description="Disordered" evidence="1">
    <location>
        <begin position="1"/>
        <end position="39"/>
    </location>
</feature>
<accession>A0AAN8SWX3</accession>
<dbReference type="PANTHER" id="PTHR33022:SF13">
    <property type="entry name" value="UBIQUITIN-LIKE PROTEASE FAMILY PROFILE DOMAIN-CONTAINING PROTEIN"/>
    <property type="match status" value="1"/>
</dbReference>
<sequence length="176" mass="20241">MEQSEQSPMIQNESFSILNSAEKVPDLHGPSSDPKEKKDFLEIEGVKQYLKKYIDSNLGGRINQKNNVNQPQTTNQFVKQSRSPIDMELVNNDLVDNADVEAEEQTRVQQYEVVEDSQTGMLLGPKLVFQVEFVQDIMQQESDSLDCRMFVFAFVEFLSDETLVSKIDIHSKYLRK</sequence>
<dbReference type="Proteomes" id="UP001371456">
    <property type="component" value="Unassembled WGS sequence"/>
</dbReference>
<evidence type="ECO:0000313" key="3">
    <source>
        <dbReference type="Proteomes" id="UP001371456"/>
    </source>
</evidence>
<comment type="caution">
    <text evidence="2">The sequence shown here is derived from an EMBL/GenBank/DDBJ whole genome shotgun (WGS) entry which is preliminary data.</text>
</comment>